<feature type="region of interest" description="Disordered" evidence="1">
    <location>
        <begin position="1"/>
        <end position="74"/>
    </location>
</feature>
<dbReference type="EMBL" id="AZHD01000013">
    <property type="protein sequence ID" value="OAA57937.1"/>
    <property type="molecule type" value="Genomic_DNA"/>
</dbReference>
<evidence type="ECO:0000256" key="1">
    <source>
        <dbReference type="SAM" id="MobiDB-lite"/>
    </source>
</evidence>
<feature type="region of interest" description="Disordered" evidence="1">
    <location>
        <begin position="223"/>
        <end position="292"/>
    </location>
</feature>
<feature type="region of interest" description="Disordered" evidence="1">
    <location>
        <begin position="304"/>
        <end position="331"/>
    </location>
</feature>
<sequence>MSQWTKGKFKQRGPPPTLFPQASPAASKVSLHGFAAGKDGSGATGAAETQNGRRNNGMGTPITAGTPSSAGGTAVPGTAMPSLLTLQRTTSRLRQEVVGGGGGSGSSAEGALSRTNSAGMVDMAGDAGASGSTNAAVAAAAAAAGGGGGGAPPTTFALPRTLRNESTRATDRTDALWAEMQATLEEVELSASAGTRVFGPDHDQKLAALRQAQIALAQAWARSEAEEGGGDGDDVGKTADKDASNNNNNNNNNHTTNGSNNGTTAPGGGGKDELPGAAASSDSNAGGGGSSTAGAVTTGVGAGAAAGSATAGATRPSSFGVDHQFSTRMEEETQVDILLARKRREANDRYFERVSQGVLDVVAKLEDVAEAMRAVEQESKDIWGGGGGDDNESEHLGGKA</sequence>
<feature type="compositionally biased region" description="Low complexity" evidence="1">
    <location>
        <begin position="245"/>
        <end position="264"/>
    </location>
</feature>
<accession>A0A167QSX7</accession>
<dbReference type="STRING" id="1081102.A0A167QSX7"/>
<evidence type="ECO:0000313" key="2">
    <source>
        <dbReference type="EMBL" id="OAA57937.1"/>
    </source>
</evidence>
<feature type="compositionally biased region" description="Polar residues" evidence="1">
    <location>
        <begin position="47"/>
        <end position="71"/>
    </location>
</feature>
<feature type="compositionally biased region" description="Basic and acidic residues" evidence="1">
    <location>
        <begin position="234"/>
        <end position="243"/>
    </location>
</feature>
<protein>
    <submittedName>
        <fullName evidence="2">Uncharacterized protein</fullName>
    </submittedName>
</protein>
<organism evidence="2 3">
    <name type="scientific">Niveomyces insectorum RCEF 264</name>
    <dbReference type="NCBI Taxonomy" id="1081102"/>
    <lineage>
        <taxon>Eukaryota</taxon>
        <taxon>Fungi</taxon>
        <taxon>Dikarya</taxon>
        <taxon>Ascomycota</taxon>
        <taxon>Pezizomycotina</taxon>
        <taxon>Sordariomycetes</taxon>
        <taxon>Hypocreomycetidae</taxon>
        <taxon>Hypocreales</taxon>
        <taxon>Cordycipitaceae</taxon>
        <taxon>Niveomyces</taxon>
    </lineage>
</organism>
<keyword evidence="3" id="KW-1185">Reference proteome</keyword>
<evidence type="ECO:0000313" key="3">
    <source>
        <dbReference type="Proteomes" id="UP000076874"/>
    </source>
</evidence>
<dbReference type="Proteomes" id="UP000076874">
    <property type="component" value="Unassembled WGS sequence"/>
</dbReference>
<dbReference type="AlphaFoldDB" id="A0A167QSX7"/>
<comment type="caution">
    <text evidence="2">The sequence shown here is derived from an EMBL/GenBank/DDBJ whole genome shotgun (WGS) entry which is preliminary data.</text>
</comment>
<feature type="compositionally biased region" description="Low complexity" evidence="1">
    <location>
        <begin position="304"/>
        <end position="314"/>
    </location>
</feature>
<proteinExistence type="predicted"/>
<dbReference type="OrthoDB" id="4158841at2759"/>
<dbReference type="Pfam" id="PF17242">
    <property type="entry name" value="DUF5315"/>
    <property type="match status" value="1"/>
</dbReference>
<gene>
    <name evidence="2" type="ORF">SPI_06822</name>
</gene>
<reference evidence="2 3" key="1">
    <citation type="journal article" date="2016" name="Genome Biol. Evol.">
        <title>Divergent and convergent evolution of fungal pathogenicity.</title>
        <authorList>
            <person name="Shang Y."/>
            <person name="Xiao G."/>
            <person name="Zheng P."/>
            <person name="Cen K."/>
            <person name="Zhan S."/>
            <person name="Wang C."/>
        </authorList>
    </citation>
    <scope>NUCLEOTIDE SEQUENCE [LARGE SCALE GENOMIC DNA]</scope>
    <source>
        <strain evidence="2 3">RCEF 264</strain>
    </source>
</reference>
<feature type="region of interest" description="Disordered" evidence="1">
    <location>
        <begin position="379"/>
        <end position="400"/>
    </location>
</feature>
<name>A0A167QSX7_9HYPO</name>